<dbReference type="FunFam" id="1.25.40.10:FF:000205">
    <property type="entry name" value="Pentatricopeptide repeat-containing protein, mitochondrial"/>
    <property type="match status" value="1"/>
</dbReference>
<accession>A0A830CEP4</accession>
<feature type="repeat" description="PPR" evidence="3">
    <location>
        <begin position="252"/>
        <end position="282"/>
    </location>
</feature>
<dbReference type="InterPro" id="IPR046960">
    <property type="entry name" value="PPR_At4g14850-like_plant"/>
</dbReference>
<comment type="caution">
    <text evidence="4">The sequence shown here is derived from an EMBL/GenBank/DDBJ whole genome shotgun (WGS) entry which is preliminary data.</text>
</comment>
<dbReference type="OrthoDB" id="736185at2759"/>
<keyword evidence="1" id="KW-0677">Repeat</keyword>
<evidence type="ECO:0000256" key="2">
    <source>
        <dbReference type="ARBA" id="ARBA00061659"/>
    </source>
</evidence>
<feature type="repeat" description="PPR" evidence="3">
    <location>
        <begin position="283"/>
        <end position="317"/>
    </location>
</feature>
<name>A0A830CEP4_9LAMI</name>
<dbReference type="Pfam" id="PF20431">
    <property type="entry name" value="E_motif"/>
    <property type="match status" value="1"/>
</dbReference>
<protein>
    <submittedName>
        <fullName evidence="4">Putative pentatricopeptide repeat-containing protein at3g05240</fullName>
    </submittedName>
</protein>
<dbReference type="InterPro" id="IPR002885">
    <property type="entry name" value="PPR_rpt"/>
</dbReference>
<dbReference type="FunFam" id="1.25.40.10:FF:000090">
    <property type="entry name" value="Pentatricopeptide repeat-containing protein, chloroplastic"/>
    <property type="match status" value="1"/>
</dbReference>
<evidence type="ECO:0000313" key="5">
    <source>
        <dbReference type="Proteomes" id="UP000653305"/>
    </source>
</evidence>
<dbReference type="Proteomes" id="UP000653305">
    <property type="component" value="Unassembled WGS sequence"/>
</dbReference>
<reference evidence="4" key="1">
    <citation type="submission" date="2020-07" db="EMBL/GenBank/DDBJ databases">
        <title>Ethylene signaling mediates host invasion by parasitic plants.</title>
        <authorList>
            <person name="Yoshida S."/>
        </authorList>
    </citation>
    <scope>NUCLEOTIDE SEQUENCE</scope>
    <source>
        <strain evidence="4">Okayama</strain>
    </source>
</reference>
<dbReference type="PANTHER" id="PTHR24015:SF1672">
    <property type="entry name" value="OS06G0506100 PROTEIN"/>
    <property type="match status" value="1"/>
</dbReference>
<dbReference type="NCBIfam" id="TIGR00756">
    <property type="entry name" value="PPR"/>
    <property type="match status" value="4"/>
</dbReference>
<dbReference type="GO" id="GO:0009451">
    <property type="term" value="P:RNA modification"/>
    <property type="evidence" value="ECO:0007669"/>
    <property type="project" value="InterPro"/>
</dbReference>
<gene>
    <name evidence="4" type="ORF">PHJA_001697100</name>
</gene>
<dbReference type="Gene3D" id="1.25.40.10">
    <property type="entry name" value="Tetratricopeptide repeat domain"/>
    <property type="match status" value="4"/>
</dbReference>
<dbReference type="InterPro" id="IPR046848">
    <property type="entry name" value="E_motif"/>
</dbReference>
<dbReference type="FunFam" id="1.25.40.10:FF:000285">
    <property type="entry name" value="Pentatricopeptide repeat-containing protein, chloroplastic"/>
    <property type="match status" value="1"/>
</dbReference>
<dbReference type="PROSITE" id="PS51375">
    <property type="entry name" value="PPR"/>
    <property type="match status" value="4"/>
</dbReference>
<sequence>MRRVIPFYNDPFIYASVIKACNKARASLEGKSIHCRVIRVGLDYNVNVLNSLVSFYMGSVNSMSYAAMVFDKVPGKSVVTVNCMISGNINRGNLDVGVSLFGKMLSGCYGSNVKANYVTFVILISGCVKLGGFRTGNALHSFCGKMGLDRNLEICNALIDLYSKSGCIFDAASVFREMTKKDIISWNSMICGYASGSDFAQSLSLLREMRIANVGVDEVSFSCLLSVCAARKDLYLGRMIHAHVKSNGLECDVSIGTALINMYARCGKLESARKEFDEMPKQIIEYWNAMIHSYIENGISREALKLLDQVKFMDLEPDEVTILGLIMTCRDTGDLHQGILVHSVVESKECFKRNVVLGNALIDMYAKCGSMTKARAVFDTISKKDVVSWTSMIVGHAINGEGDKSLATFKLMCAENFVPNSITFIGVLSACDHAGLVHEGRKLYNTMFEVYNIKPWIEHCGCVVDMLARAGKMEDAQIFIGQMPMEPNALVWRMLMNGCRVHGHINLGLDLVASVKELNASSDSADFVISSNIYAEAGRWGDVVSRRNLMVSERTPKVAGKSSVSYLTE</sequence>
<dbReference type="GO" id="GO:0003723">
    <property type="term" value="F:RNA binding"/>
    <property type="evidence" value="ECO:0007669"/>
    <property type="project" value="InterPro"/>
</dbReference>
<comment type="similarity">
    <text evidence="2">Belongs to the PPR family. PCMP-E subfamily.</text>
</comment>
<dbReference type="Pfam" id="PF01535">
    <property type="entry name" value="PPR"/>
    <property type="match status" value="7"/>
</dbReference>
<proteinExistence type="inferred from homology"/>
<dbReference type="GO" id="GO:0005739">
    <property type="term" value="C:mitochondrion"/>
    <property type="evidence" value="ECO:0007669"/>
    <property type="project" value="UniProtKB-ARBA"/>
</dbReference>
<keyword evidence="5" id="KW-1185">Reference proteome</keyword>
<dbReference type="PANTHER" id="PTHR24015">
    <property type="entry name" value="OS07G0578800 PROTEIN-RELATED"/>
    <property type="match status" value="1"/>
</dbReference>
<dbReference type="EMBL" id="BMAC01000394">
    <property type="protein sequence ID" value="GFP95528.1"/>
    <property type="molecule type" value="Genomic_DNA"/>
</dbReference>
<organism evidence="4 5">
    <name type="scientific">Phtheirospermum japonicum</name>
    <dbReference type="NCBI Taxonomy" id="374723"/>
    <lineage>
        <taxon>Eukaryota</taxon>
        <taxon>Viridiplantae</taxon>
        <taxon>Streptophyta</taxon>
        <taxon>Embryophyta</taxon>
        <taxon>Tracheophyta</taxon>
        <taxon>Spermatophyta</taxon>
        <taxon>Magnoliopsida</taxon>
        <taxon>eudicotyledons</taxon>
        <taxon>Gunneridae</taxon>
        <taxon>Pentapetalae</taxon>
        <taxon>asterids</taxon>
        <taxon>lamiids</taxon>
        <taxon>Lamiales</taxon>
        <taxon>Orobanchaceae</taxon>
        <taxon>Orobanchaceae incertae sedis</taxon>
        <taxon>Phtheirospermum</taxon>
    </lineage>
</organism>
<evidence type="ECO:0000256" key="3">
    <source>
        <dbReference type="PROSITE-ProRule" id="PRU00708"/>
    </source>
</evidence>
<feature type="repeat" description="PPR" evidence="3">
    <location>
        <begin position="151"/>
        <end position="185"/>
    </location>
</feature>
<dbReference type="InterPro" id="IPR011990">
    <property type="entry name" value="TPR-like_helical_dom_sf"/>
</dbReference>
<evidence type="ECO:0000256" key="1">
    <source>
        <dbReference type="ARBA" id="ARBA00022737"/>
    </source>
</evidence>
<feature type="repeat" description="PPR" evidence="3">
    <location>
        <begin position="385"/>
        <end position="419"/>
    </location>
</feature>
<dbReference type="AlphaFoldDB" id="A0A830CEP4"/>
<evidence type="ECO:0000313" key="4">
    <source>
        <dbReference type="EMBL" id="GFP95528.1"/>
    </source>
</evidence>